<name>A0ABW2SGM5_9BURK</name>
<dbReference type="RefSeq" id="WP_382202821.1">
    <property type="nucleotide sequence ID" value="NZ_JBHTBZ010000055.1"/>
</dbReference>
<dbReference type="SUPFAM" id="SSF53850">
    <property type="entry name" value="Periplasmic binding protein-like II"/>
    <property type="match status" value="1"/>
</dbReference>
<dbReference type="Pfam" id="PF00497">
    <property type="entry name" value="SBP_bac_3"/>
    <property type="match status" value="1"/>
</dbReference>
<reference evidence="4" key="1">
    <citation type="journal article" date="2019" name="Int. J. Syst. Evol. Microbiol.">
        <title>The Global Catalogue of Microorganisms (GCM) 10K type strain sequencing project: providing services to taxonomists for standard genome sequencing and annotation.</title>
        <authorList>
            <consortium name="The Broad Institute Genomics Platform"/>
            <consortium name="The Broad Institute Genome Sequencing Center for Infectious Disease"/>
            <person name="Wu L."/>
            <person name="Ma J."/>
        </authorList>
    </citation>
    <scope>NUCLEOTIDE SEQUENCE [LARGE SCALE GENOMIC DNA]</scope>
    <source>
        <strain evidence="4">CCUG 53903</strain>
    </source>
</reference>
<dbReference type="Proteomes" id="UP001596457">
    <property type="component" value="Unassembled WGS sequence"/>
</dbReference>
<evidence type="ECO:0000313" key="4">
    <source>
        <dbReference type="Proteomes" id="UP001596457"/>
    </source>
</evidence>
<dbReference type="PANTHER" id="PTHR35936">
    <property type="entry name" value="MEMBRANE-BOUND LYTIC MUREIN TRANSGLYCOSYLASE F"/>
    <property type="match status" value="1"/>
</dbReference>
<protein>
    <submittedName>
        <fullName evidence="3">Substrate-binding periplasmic protein</fullName>
    </submittedName>
</protein>
<accession>A0ABW2SGM5</accession>
<dbReference type="Gene3D" id="3.40.190.10">
    <property type="entry name" value="Periplasmic binding protein-like II"/>
    <property type="match status" value="2"/>
</dbReference>
<keyword evidence="1" id="KW-0732">Signal</keyword>
<feature type="domain" description="Solute-binding protein family 3/N-terminal" evidence="2">
    <location>
        <begin position="27"/>
        <end position="246"/>
    </location>
</feature>
<gene>
    <name evidence="3" type="ORF">ACFQU0_16860</name>
</gene>
<keyword evidence="4" id="KW-1185">Reference proteome</keyword>
<evidence type="ECO:0000313" key="3">
    <source>
        <dbReference type="EMBL" id="MFC7462097.1"/>
    </source>
</evidence>
<organism evidence="3 4">
    <name type="scientific">Hydrogenophaga defluvii</name>
    <dbReference type="NCBI Taxonomy" id="249410"/>
    <lineage>
        <taxon>Bacteria</taxon>
        <taxon>Pseudomonadati</taxon>
        <taxon>Pseudomonadota</taxon>
        <taxon>Betaproteobacteria</taxon>
        <taxon>Burkholderiales</taxon>
        <taxon>Comamonadaceae</taxon>
        <taxon>Hydrogenophaga</taxon>
    </lineage>
</organism>
<comment type="caution">
    <text evidence="3">The sequence shown here is derived from an EMBL/GenBank/DDBJ whole genome shotgun (WGS) entry which is preliminary data.</text>
</comment>
<dbReference type="PANTHER" id="PTHR35936:SF35">
    <property type="entry name" value="L-CYSTINE-BINDING PROTEIN TCYJ"/>
    <property type="match status" value="1"/>
</dbReference>
<proteinExistence type="predicted"/>
<dbReference type="InterPro" id="IPR001638">
    <property type="entry name" value="Solute-binding_3/MltF_N"/>
</dbReference>
<evidence type="ECO:0000256" key="1">
    <source>
        <dbReference type="ARBA" id="ARBA00022729"/>
    </source>
</evidence>
<dbReference type="SMART" id="SM00062">
    <property type="entry name" value="PBPb"/>
    <property type="match status" value="1"/>
</dbReference>
<evidence type="ECO:0000259" key="2">
    <source>
        <dbReference type="SMART" id="SM00062"/>
    </source>
</evidence>
<dbReference type="EMBL" id="JBHTBZ010000055">
    <property type="protein sequence ID" value="MFC7462097.1"/>
    <property type="molecule type" value="Genomic_DNA"/>
</dbReference>
<sequence length="252" mass="27854">MVLSSASITRRLAGLLFVIVLPLHAEVITVYGSDEFPPVSYMNAGVVAGAFPAILSRLEKETGDRYEIQLVPWARALWMAQRGQGAVANISWTTERSMQMDYSVPIYPTEVVLVVKKGREFRFESLSDLKGKLIGAGLGSSYRDEVDAAIARGDILVDRDPNQLSRMRKLLSGRVDAIFVGAGRVGVKTMIESTPEFKDRADEFVVLPKVVAVDPLHLAIPKSLNKTEALQRLNRAYTKLKERGDLADLLPR</sequence>